<dbReference type="GO" id="GO:0034364">
    <property type="term" value="C:high-density lipoprotein particle"/>
    <property type="evidence" value="ECO:0007669"/>
    <property type="project" value="TreeGrafter"/>
</dbReference>
<dbReference type="GO" id="GO:0033344">
    <property type="term" value="P:cholesterol efflux"/>
    <property type="evidence" value="ECO:0007669"/>
    <property type="project" value="TreeGrafter"/>
</dbReference>
<dbReference type="GO" id="GO:0034361">
    <property type="term" value="C:very-low-density lipoprotein particle"/>
    <property type="evidence" value="ECO:0007669"/>
    <property type="project" value="TreeGrafter"/>
</dbReference>
<dbReference type="Pfam" id="PF01442">
    <property type="entry name" value="Apolipoprotein"/>
    <property type="match status" value="1"/>
</dbReference>
<dbReference type="GO" id="GO:0055090">
    <property type="term" value="P:acylglycerol homeostasis"/>
    <property type="evidence" value="ECO:0007669"/>
    <property type="project" value="TreeGrafter"/>
</dbReference>
<evidence type="ECO:0000256" key="3">
    <source>
        <dbReference type="ARBA" id="ARBA00022525"/>
    </source>
</evidence>
<dbReference type="GO" id="GO:1903561">
    <property type="term" value="C:extracellular vesicle"/>
    <property type="evidence" value="ECO:0007669"/>
    <property type="project" value="TreeGrafter"/>
</dbReference>
<dbReference type="CTD" id="30314"/>
<sequence>MENCRELRTAVGTTRAVGDGAPLQTTYHITRTHPLSVASSLLPFFLDPIKALSHPLEKHWGNSTSQWCPTTNMKTVAIILALAVITGCNGRAVRQQVATPTQWEAAVNRFWQYISDLNVQADGVLQNLKASQLSRELDTLISDSMAELTAYSENLQTKLSEQTSSTQLAQDMQLLANKLQKDMLDAKDRTTSYLGELTTMVELNTDDVRDRVGTYATKLKKRLDKDTEQIRNTVAAYAEELQSRTSQNLDAARQHVEPYVNQASDSANKKMVDISTSLQTQVEVLGKELMTQTDVFKTQLEATAEELRVSLEGKIDELKELFAPMATQIREQFETIIDKATETASL</sequence>
<dbReference type="GO" id="GO:0005543">
    <property type="term" value="F:phospholipid binding"/>
    <property type="evidence" value="ECO:0007669"/>
    <property type="project" value="TreeGrafter"/>
</dbReference>
<reference evidence="7" key="2">
    <citation type="submission" date="2025-08" db="UniProtKB">
        <authorList>
            <consortium name="Ensembl"/>
        </authorList>
    </citation>
    <scope>IDENTIFICATION</scope>
</reference>
<evidence type="ECO:0000256" key="6">
    <source>
        <dbReference type="ARBA" id="ARBA00023121"/>
    </source>
</evidence>
<dbReference type="GeneTree" id="ENSGT00950000182929"/>
<dbReference type="Proteomes" id="UP000265120">
    <property type="component" value="Chromosome 13"/>
</dbReference>
<dbReference type="PANTHER" id="PTHR18976">
    <property type="entry name" value="APOLIPOPROTEIN"/>
    <property type="match status" value="1"/>
</dbReference>
<dbReference type="GeneID" id="103389012"/>
<evidence type="ECO:0000313" key="7">
    <source>
        <dbReference type="Ensembl" id="ENSCSEP00000023628.1"/>
    </source>
</evidence>
<reference evidence="7" key="3">
    <citation type="submission" date="2025-09" db="UniProtKB">
        <authorList>
            <consortium name="Ensembl"/>
        </authorList>
    </citation>
    <scope>IDENTIFICATION</scope>
</reference>
<dbReference type="SUPFAM" id="SSF58113">
    <property type="entry name" value="Apolipoprotein A-I"/>
    <property type="match status" value="1"/>
</dbReference>
<comment type="similarity">
    <text evidence="2">Belongs to the apolipoprotein A1/A4/E family.</text>
</comment>
<dbReference type="InterPro" id="IPR000074">
    <property type="entry name" value="ApoA_E"/>
</dbReference>
<evidence type="ECO:0000256" key="1">
    <source>
        <dbReference type="ARBA" id="ARBA00004498"/>
    </source>
</evidence>
<dbReference type="Gene3D" id="1.20.120.20">
    <property type="entry name" value="Apolipoprotein"/>
    <property type="match status" value="2"/>
</dbReference>
<dbReference type="InterPro" id="IPR050163">
    <property type="entry name" value="Apolipoprotein_A1/A4/E"/>
</dbReference>
<dbReference type="GO" id="GO:0008203">
    <property type="term" value="P:cholesterol metabolic process"/>
    <property type="evidence" value="ECO:0007669"/>
    <property type="project" value="TreeGrafter"/>
</dbReference>
<reference evidence="7 8" key="1">
    <citation type="journal article" date="2014" name="Nat. Genet.">
        <title>Whole-genome sequence of a flatfish provides insights into ZW sex chromosome evolution and adaptation to a benthic lifestyle.</title>
        <authorList>
            <person name="Chen S."/>
            <person name="Zhang G."/>
            <person name="Shao C."/>
            <person name="Huang Q."/>
            <person name="Liu G."/>
            <person name="Zhang P."/>
            <person name="Song W."/>
            <person name="An N."/>
            <person name="Chalopin D."/>
            <person name="Volff J.N."/>
            <person name="Hong Y."/>
            <person name="Li Q."/>
            <person name="Sha Z."/>
            <person name="Zhou H."/>
            <person name="Xie M."/>
            <person name="Yu Q."/>
            <person name="Liu Y."/>
            <person name="Xiang H."/>
            <person name="Wang N."/>
            <person name="Wu K."/>
            <person name="Yang C."/>
            <person name="Zhou Q."/>
            <person name="Liao X."/>
            <person name="Yang L."/>
            <person name="Hu Q."/>
            <person name="Zhang J."/>
            <person name="Meng L."/>
            <person name="Jin L."/>
            <person name="Tian Y."/>
            <person name="Lian J."/>
            <person name="Yang J."/>
            <person name="Miao G."/>
            <person name="Liu S."/>
            <person name="Liang Z."/>
            <person name="Yan F."/>
            <person name="Li Y."/>
            <person name="Sun B."/>
            <person name="Zhang H."/>
            <person name="Zhang J."/>
            <person name="Zhu Y."/>
            <person name="Du M."/>
            <person name="Zhao Y."/>
            <person name="Schartl M."/>
            <person name="Tang Q."/>
            <person name="Wang J."/>
        </authorList>
    </citation>
    <scope>NUCLEOTIDE SEQUENCE</scope>
</reference>
<evidence type="ECO:0000313" key="8">
    <source>
        <dbReference type="Proteomes" id="UP000265120"/>
    </source>
</evidence>
<evidence type="ECO:0000256" key="5">
    <source>
        <dbReference type="ARBA" id="ARBA00022737"/>
    </source>
</evidence>
<dbReference type="GO" id="GO:0042157">
    <property type="term" value="P:lipoprotein metabolic process"/>
    <property type="evidence" value="ECO:0007669"/>
    <property type="project" value="InterPro"/>
</dbReference>
<evidence type="ECO:0000256" key="4">
    <source>
        <dbReference type="ARBA" id="ARBA00022530"/>
    </source>
</evidence>
<keyword evidence="8" id="KW-1185">Reference proteome</keyword>
<dbReference type="InParanoid" id="A0A3P8W7W0"/>
<keyword evidence="6" id="KW-0446">Lipid-binding</keyword>
<protein>
    <submittedName>
        <fullName evidence="7">Apolipoprotein Eb</fullName>
    </submittedName>
</protein>
<keyword evidence="4" id="KW-0272">Extracellular matrix</keyword>
<dbReference type="GO" id="GO:0042627">
    <property type="term" value="C:chylomicron"/>
    <property type="evidence" value="ECO:0007669"/>
    <property type="project" value="TreeGrafter"/>
</dbReference>
<dbReference type="PANTHER" id="PTHR18976:SF2">
    <property type="entry name" value="APOLIPOPROTEIN E"/>
    <property type="match status" value="1"/>
</dbReference>
<organism evidence="7 8">
    <name type="scientific">Cynoglossus semilaevis</name>
    <name type="common">Tongue sole</name>
    <dbReference type="NCBI Taxonomy" id="244447"/>
    <lineage>
        <taxon>Eukaryota</taxon>
        <taxon>Metazoa</taxon>
        <taxon>Chordata</taxon>
        <taxon>Craniata</taxon>
        <taxon>Vertebrata</taxon>
        <taxon>Euteleostomi</taxon>
        <taxon>Actinopterygii</taxon>
        <taxon>Neopterygii</taxon>
        <taxon>Teleostei</taxon>
        <taxon>Neoteleostei</taxon>
        <taxon>Acanthomorphata</taxon>
        <taxon>Carangaria</taxon>
        <taxon>Pleuronectiformes</taxon>
        <taxon>Pleuronectoidei</taxon>
        <taxon>Cynoglossidae</taxon>
        <taxon>Cynoglossinae</taxon>
        <taxon>Cynoglossus</taxon>
    </lineage>
</organism>
<dbReference type="KEGG" id="csem:103389012"/>
<dbReference type="STRING" id="244447.ENSCSEP00000023628"/>
<comment type="subcellular location">
    <subcellularLocation>
        <location evidence="1">Secreted</location>
        <location evidence="1">Extracellular space</location>
        <location evidence="1">Extracellular matrix</location>
    </subcellularLocation>
</comment>
<dbReference type="AlphaFoldDB" id="A0A3P8W7W0"/>
<dbReference type="Ensembl" id="ENSCSET00000023937.1">
    <property type="protein sequence ID" value="ENSCSEP00000023628.1"/>
    <property type="gene ID" value="ENSCSEG00000015072.1"/>
</dbReference>
<keyword evidence="3" id="KW-0964">Secreted</keyword>
<dbReference type="RefSeq" id="XP_008322488.1">
    <property type="nucleotide sequence ID" value="XM_008324266.2"/>
</dbReference>
<dbReference type="GO" id="GO:0060228">
    <property type="term" value="F:phosphatidylcholine-sterol O-acyltransferase activator activity"/>
    <property type="evidence" value="ECO:0007669"/>
    <property type="project" value="TreeGrafter"/>
</dbReference>
<dbReference type="OrthoDB" id="9886755at2759"/>
<evidence type="ECO:0000256" key="2">
    <source>
        <dbReference type="ARBA" id="ARBA00008788"/>
    </source>
</evidence>
<dbReference type="GO" id="GO:0033700">
    <property type="term" value="P:phospholipid efflux"/>
    <property type="evidence" value="ECO:0007669"/>
    <property type="project" value="TreeGrafter"/>
</dbReference>
<keyword evidence="5" id="KW-0677">Repeat</keyword>
<name>A0A3P8W7W0_CYNSE</name>
<accession>A0A3P8W7W0</accession>
<dbReference type="GO" id="GO:0120020">
    <property type="term" value="F:cholesterol transfer activity"/>
    <property type="evidence" value="ECO:0007669"/>
    <property type="project" value="TreeGrafter"/>
</dbReference>
<dbReference type="GO" id="GO:0034362">
    <property type="term" value="C:low-density lipoprotein particle"/>
    <property type="evidence" value="ECO:0007669"/>
    <property type="project" value="TreeGrafter"/>
</dbReference>
<proteinExistence type="inferred from homology"/>